<keyword evidence="6 7" id="KW-0472">Membrane</keyword>
<protein>
    <submittedName>
        <fullName evidence="9">Polyprenyl glycosylphosphotransferase</fullName>
    </submittedName>
</protein>
<feature type="transmembrane region" description="Helical" evidence="7">
    <location>
        <begin position="136"/>
        <end position="155"/>
    </location>
</feature>
<evidence type="ECO:0000256" key="5">
    <source>
        <dbReference type="ARBA" id="ARBA00022989"/>
    </source>
</evidence>
<comment type="caution">
    <text evidence="9">The sequence shown here is derived from an EMBL/GenBank/DDBJ whole genome shotgun (WGS) entry which is preliminary data.</text>
</comment>
<feature type="transmembrane region" description="Helical" evidence="7">
    <location>
        <begin position="75"/>
        <end position="92"/>
    </location>
</feature>
<dbReference type="Pfam" id="PF13727">
    <property type="entry name" value="CoA_binding_3"/>
    <property type="match status" value="1"/>
</dbReference>
<dbReference type="PANTHER" id="PTHR30576:SF10">
    <property type="entry name" value="SLL5057 PROTEIN"/>
    <property type="match status" value="1"/>
</dbReference>
<dbReference type="NCBIfam" id="TIGR03025">
    <property type="entry name" value="EPS_sugtrans"/>
    <property type="match status" value="1"/>
</dbReference>
<dbReference type="GO" id="GO:0016780">
    <property type="term" value="F:phosphotransferase activity, for other substituted phosphate groups"/>
    <property type="evidence" value="ECO:0007669"/>
    <property type="project" value="TreeGrafter"/>
</dbReference>
<dbReference type="InterPro" id="IPR003362">
    <property type="entry name" value="Bact_transf"/>
</dbReference>
<accession>A0A225C5E5</accession>
<dbReference type="Proteomes" id="UP000215316">
    <property type="component" value="Unassembled WGS sequence"/>
</dbReference>
<feature type="domain" description="Bacterial sugar transferase" evidence="8">
    <location>
        <begin position="305"/>
        <end position="491"/>
    </location>
</feature>
<evidence type="ECO:0000256" key="1">
    <source>
        <dbReference type="ARBA" id="ARBA00004141"/>
    </source>
</evidence>
<evidence type="ECO:0000256" key="4">
    <source>
        <dbReference type="ARBA" id="ARBA00022692"/>
    </source>
</evidence>
<keyword evidence="5 7" id="KW-1133">Transmembrane helix</keyword>
<feature type="transmembrane region" description="Helical" evidence="7">
    <location>
        <begin position="38"/>
        <end position="55"/>
    </location>
</feature>
<evidence type="ECO:0000256" key="7">
    <source>
        <dbReference type="SAM" id="Phobius"/>
    </source>
</evidence>
<sequence length="498" mass="54183">MRPERRSAHRPIIGSGVAPAAPLALSGRRWARDYRTRLIASDYAIIIVTVLAAQLTRFGTGDAAVDAGSLQLDYGIVSVIVVAAWIAVLGAFRTRDARIVGVGVGEYKRVVNASAITFGALAIAFLLLKVDIARGYVVLAFPLGVVALLVARWSWRQWLIRRRIQGEHLSRVVVVGSRADVEDVAEQILLRPASGYTVVGVAIDEHVDGLDVAGRMIPVVSDLGSVAAAAARTAADAVIVASQPRAGSNAVRTLGWELEGSSIELVLASRLTDVAGPRIHFRPVEGLPLIHVEIPQFEGGKHVLKRALDIAVSGVAIVVLAPAMLLIGLIVALDSPGGALFRQERVGKAGREFHMLKFRSMRVTAEAELAALAKDNEGSGPLFKLRKDPRVTRVGAVLRRYSLDELPQLWNILVGDMSLVGPRPPLRTEVQGYESHVHRRLFIKPGLTGMWQVNGRSDLSWDESVRLDLYYVENWSLTGDVMIMWRTFRVLTRPVGAY</sequence>
<proteinExistence type="inferred from homology"/>
<dbReference type="AlphaFoldDB" id="A0A225C5E5"/>
<feature type="transmembrane region" description="Helical" evidence="7">
    <location>
        <begin position="113"/>
        <end position="130"/>
    </location>
</feature>
<feature type="transmembrane region" description="Helical" evidence="7">
    <location>
        <begin position="310"/>
        <end position="333"/>
    </location>
</feature>
<evidence type="ECO:0000256" key="2">
    <source>
        <dbReference type="ARBA" id="ARBA00006464"/>
    </source>
</evidence>
<dbReference type="EMBL" id="MZMQ01000001">
    <property type="protein sequence ID" value="OQJ61809.1"/>
    <property type="molecule type" value="Genomic_DNA"/>
</dbReference>
<dbReference type="OrthoDB" id="9808602at2"/>
<keyword evidence="10" id="KW-1185">Reference proteome</keyword>
<comment type="similarity">
    <text evidence="2">Belongs to the bacterial sugar transferase family.</text>
</comment>
<keyword evidence="3" id="KW-0808">Transferase</keyword>
<name>A0A225C5E5_9MICO</name>
<evidence type="ECO:0000256" key="3">
    <source>
        <dbReference type="ARBA" id="ARBA00022679"/>
    </source>
</evidence>
<dbReference type="InterPro" id="IPR017475">
    <property type="entry name" value="EPS_sugar_tfrase"/>
</dbReference>
<dbReference type="PANTHER" id="PTHR30576">
    <property type="entry name" value="COLANIC BIOSYNTHESIS UDP-GLUCOSE LIPID CARRIER TRANSFERASE"/>
    <property type="match status" value="1"/>
</dbReference>
<evidence type="ECO:0000256" key="6">
    <source>
        <dbReference type="ARBA" id="ARBA00023136"/>
    </source>
</evidence>
<reference evidence="9" key="1">
    <citation type="submission" date="2017-08" db="EMBL/GenBank/DDBJ databases">
        <title>Genomes of multiple Clavibacter strains from different subspecies.</title>
        <authorList>
            <person name="Yuan X.-K."/>
            <person name="Li X.-S."/>
            <person name="Nie J."/>
            <person name="De Boer S.H."/>
        </authorList>
    </citation>
    <scope>NUCLEOTIDE SEQUENCE [LARGE SCALE GENOMIC DNA]</scope>
    <source>
        <strain evidence="9">ATCC 33566</strain>
    </source>
</reference>
<evidence type="ECO:0000313" key="9">
    <source>
        <dbReference type="EMBL" id="OQJ61809.1"/>
    </source>
</evidence>
<comment type="subcellular location">
    <subcellularLocation>
        <location evidence="1">Membrane</location>
        <topology evidence="1">Multi-pass membrane protein</topology>
    </subcellularLocation>
</comment>
<evidence type="ECO:0000259" key="8">
    <source>
        <dbReference type="Pfam" id="PF02397"/>
    </source>
</evidence>
<keyword evidence="4 7" id="KW-0812">Transmembrane</keyword>
<dbReference type="Pfam" id="PF02397">
    <property type="entry name" value="Bac_transf"/>
    <property type="match status" value="1"/>
</dbReference>
<evidence type="ECO:0000313" key="10">
    <source>
        <dbReference type="Proteomes" id="UP000215316"/>
    </source>
</evidence>
<gene>
    <name evidence="9" type="ORF">B5P24_01545</name>
</gene>
<dbReference type="GO" id="GO:0016020">
    <property type="term" value="C:membrane"/>
    <property type="evidence" value="ECO:0007669"/>
    <property type="project" value="UniProtKB-SubCell"/>
</dbReference>
<organism evidence="9 10">
    <name type="scientific">Clavibacter tessellarius</name>
    <dbReference type="NCBI Taxonomy" id="31965"/>
    <lineage>
        <taxon>Bacteria</taxon>
        <taxon>Bacillati</taxon>
        <taxon>Actinomycetota</taxon>
        <taxon>Actinomycetes</taxon>
        <taxon>Micrococcales</taxon>
        <taxon>Microbacteriaceae</taxon>
        <taxon>Clavibacter</taxon>
    </lineage>
</organism>